<organism evidence="4 5">
    <name type="scientific">Magallana gigas</name>
    <name type="common">Pacific oyster</name>
    <name type="synonym">Crassostrea gigas</name>
    <dbReference type="NCBI Taxonomy" id="29159"/>
    <lineage>
        <taxon>Eukaryota</taxon>
        <taxon>Metazoa</taxon>
        <taxon>Spiralia</taxon>
        <taxon>Lophotrochozoa</taxon>
        <taxon>Mollusca</taxon>
        <taxon>Bivalvia</taxon>
        <taxon>Autobranchia</taxon>
        <taxon>Pteriomorphia</taxon>
        <taxon>Ostreida</taxon>
        <taxon>Ostreoidea</taxon>
        <taxon>Ostreidae</taxon>
        <taxon>Magallana</taxon>
    </lineage>
</organism>
<dbReference type="PANTHER" id="PTHR12289:SF41">
    <property type="entry name" value="FAILED AXON CONNECTIONS-RELATED"/>
    <property type="match status" value="1"/>
</dbReference>
<comment type="similarity">
    <text evidence="1">Belongs to the FAX family.</text>
</comment>
<dbReference type="RefSeq" id="XP_034301593.2">
    <property type="nucleotide sequence ID" value="XM_034445702.2"/>
</dbReference>
<accession>A0A8W8KXX6</accession>
<evidence type="ECO:0000313" key="4">
    <source>
        <dbReference type="EnsemblMetazoa" id="G25758.1:cds"/>
    </source>
</evidence>
<evidence type="ECO:0000259" key="3">
    <source>
        <dbReference type="Pfam" id="PF17172"/>
    </source>
</evidence>
<feature type="domain" description="Thioredoxin-like fold" evidence="3">
    <location>
        <begin position="63"/>
        <end position="158"/>
    </location>
</feature>
<dbReference type="KEGG" id="crg:105321903"/>
<dbReference type="InterPro" id="IPR036282">
    <property type="entry name" value="Glutathione-S-Trfase_C_sf"/>
</dbReference>
<sequence length="286" mass="33187">MSFIEVVRKVVENHFKEISVVALSTAVVLVVKRFRQKLRQPYPRDVVIHHQVGRGPFAPSIMPFAVKLETYLRMVKVPYMNIHDSYQQRSSKGKLTWIEYNGVKVADSEFSIEFINKTFNVDPDQNLSEEQKAMAYAMQIMIEEHTYWAVTLFRWVYERAEKINQYLGIPSILRYFLVEGLRKKCKAQGLGLHSPQEVRRIMIADLRTLDTFLGNKDFILGDNPCKADCAIFGLLSQMYYQSFGGENETAIKEFPKLCSYCERMRARFWPDWDDCITHGGTTIATV</sequence>
<evidence type="ECO:0000256" key="1">
    <source>
        <dbReference type="ARBA" id="ARBA00006475"/>
    </source>
</evidence>
<dbReference type="SUPFAM" id="SSF47616">
    <property type="entry name" value="GST C-terminal domain-like"/>
    <property type="match status" value="1"/>
</dbReference>
<dbReference type="SFLD" id="SFLDG01200">
    <property type="entry name" value="SUF1.1"/>
    <property type="match status" value="1"/>
</dbReference>
<name>A0A8W8KXX6_MAGGI</name>
<reference evidence="4" key="1">
    <citation type="submission" date="2022-08" db="UniProtKB">
        <authorList>
            <consortium name="EnsemblMetazoa"/>
        </authorList>
    </citation>
    <scope>IDENTIFICATION</scope>
    <source>
        <strain evidence="4">05x7-T-G4-1.051#20</strain>
    </source>
</reference>
<dbReference type="InterPro" id="IPR033468">
    <property type="entry name" value="Metaxin_GST"/>
</dbReference>
<dbReference type="EnsemblMetazoa" id="G25758.1">
    <property type="protein sequence ID" value="G25758.1:cds"/>
    <property type="gene ID" value="G25758"/>
</dbReference>
<evidence type="ECO:0000259" key="2">
    <source>
        <dbReference type="Pfam" id="PF17171"/>
    </source>
</evidence>
<dbReference type="GO" id="GO:0005737">
    <property type="term" value="C:cytoplasm"/>
    <property type="evidence" value="ECO:0007669"/>
    <property type="project" value="TreeGrafter"/>
</dbReference>
<dbReference type="CDD" id="cd03193">
    <property type="entry name" value="GST_C_Metaxin"/>
    <property type="match status" value="1"/>
</dbReference>
<proteinExistence type="inferred from homology"/>
<dbReference type="Proteomes" id="UP000005408">
    <property type="component" value="Unassembled WGS sequence"/>
</dbReference>
<dbReference type="Gene3D" id="1.20.1050.10">
    <property type="match status" value="1"/>
</dbReference>
<dbReference type="PANTHER" id="PTHR12289">
    <property type="entry name" value="METAXIN RELATED"/>
    <property type="match status" value="1"/>
</dbReference>
<evidence type="ECO:0008006" key="6">
    <source>
        <dbReference type="Google" id="ProtNLM"/>
    </source>
</evidence>
<dbReference type="SFLD" id="SFLDS00019">
    <property type="entry name" value="Glutathione_Transferase_(cytos"/>
    <property type="match status" value="1"/>
</dbReference>
<dbReference type="GeneID" id="105321903"/>
<dbReference type="Pfam" id="PF17171">
    <property type="entry name" value="GST_C_6"/>
    <property type="match status" value="1"/>
</dbReference>
<dbReference type="InterPro" id="IPR026928">
    <property type="entry name" value="FAX/IsoI-like"/>
</dbReference>
<dbReference type="SFLD" id="SFLDG01180">
    <property type="entry name" value="SUF1"/>
    <property type="match status" value="1"/>
</dbReference>
<dbReference type="InterPro" id="IPR040079">
    <property type="entry name" value="Glutathione_S-Trfase"/>
</dbReference>
<dbReference type="InterPro" id="IPR050931">
    <property type="entry name" value="Mito_Protein_Transport_Metaxin"/>
</dbReference>
<feature type="domain" description="Metaxin glutathione S-transferase" evidence="2">
    <location>
        <begin position="204"/>
        <end position="264"/>
    </location>
</feature>
<dbReference type="Pfam" id="PF17172">
    <property type="entry name" value="GST_N_4"/>
    <property type="match status" value="1"/>
</dbReference>
<dbReference type="AlphaFoldDB" id="A0A8W8KXX6"/>
<evidence type="ECO:0000313" key="5">
    <source>
        <dbReference type="Proteomes" id="UP000005408"/>
    </source>
</evidence>
<keyword evidence="5" id="KW-1185">Reference proteome</keyword>
<dbReference type="InterPro" id="IPR012336">
    <property type="entry name" value="Thioredoxin-like_fold"/>
</dbReference>
<protein>
    <recommendedName>
        <fullName evidence="6">Failed axon connections-like protein</fullName>
    </recommendedName>
</protein>